<dbReference type="InterPro" id="IPR029034">
    <property type="entry name" value="Cystine-knot_cytokine"/>
</dbReference>
<gene>
    <name evidence="10" type="primary">LOC106466198</name>
</gene>
<feature type="domain" description="TGF-beta family profile" evidence="8">
    <location>
        <begin position="305"/>
        <end position="421"/>
    </location>
</feature>
<name>A0ABM1BH50_LIMPO</name>
<dbReference type="GeneID" id="106466198"/>
<organism evidence="9 10">
    <name type="scientific">Limulus polyphemus</name>
    <name type="common">Atlantic horseshoe crab</name>
    <dbReference type="NCBI Taxonomy" id="6850"/>
    <lineage>
        <taxon>Eukaryota</taxon>
        <taxon>Metazoa</taxon>
        <taxon>Ecdysozoa</taxon>
        <taxon>Arthropoda</taxon>
        <taxon>Chelicerata</taxon>
        <taxon>Merostomata</taxon>
        <taxon>Xiphosura</taxon>
        <taxon>Limulidae</taxon>
        <taxon>Limulus</taxon>
    </lineage>
</organism>
<dbReference type="Pfam" id="PF00019">
    <property type="entry name" value="TGF_beta"/>
    <property type="match status" value="1"/>
</dbReference>
<dbReference type="InterPro" id="IPR015615">
    <property type="entry name" value="TGF-beta-rel"/>
</dbReference>
<comment type="similarity">
    <text evidence="2 6">Belongs to the TGF-beta family.</text>
</comment>
<keyword evidence="7" id="KW-0732">Signal</keyword>
<reference evidence="10" key="1">
    <citation type="submission" date="2025-08" db="UniProtKB">
        <authorList>
            <consortium name="RefSeq"/>
        </authorList>
    </citation>
    <scope>IDENTIFICATION</scope>
    <source>
        <tissue evidence="10">Muscle</tissue>
    </source>
</reference>
<dbReference type="SUPFAM" id="SSF57501">
    <property type="entry name" value="Cystine-knot cytokines"/>
    <property type="match status" value="1"/>
</dbReference>
<comment type="subcellular location">
    <subcellularLocation>
        <location evidence="1">Secreted</location>
    </subcellularLocation>
</comment>
<dbReference type="PROSITE" id="PS00250">
    <property type="entry name" value="TGF_BETA_1"/>
    <property type="match status" value="1"/>
</dbReference>
<keyword evidence="4 6" id="KW-0339">Growth factor</keyword>
<feature type="chain" id="PRO_5046573637" evidence="7">
    <location>
        <begin position="27"/>
        <end position="421"/>
    </location>
</feature>
<evidence type="ECO:0000256" key="2">
    <source>
        <dbReference type="ARBA" id="ARBA00006656"/>
    </source>
</evidence>
<dbReference type="PROSITE" id="PS51362">
    <property type="entry name" value="TGF_BETA_2"/>
    <property type="match status" value="1"/>
</dbReference>
<keyword evidence="3" id="KW-0964">Secreted</keyword>
<evidence type="ECO:0000313" key="10">
    <source>
        <dbReference type="RefSeq" id="XP_013781895.1"/>
    </source>
</evidence>
<evidence type="ECO:0000256" key="6">
    <source>
        <dbReference type="RuleBase" id="RU000354"/>
    </source>
</evidence>
<evidence type="ECO:0000256" key="1">
    <source>
        <dbReference type="ARBA" id="ARBA00004613"/>
    </source>
</evidence>
<proteinExistence type="inferred from homology"/>
<protein>
    <submittedName>
        <fullName evidence="10">Growth/differentiation factor 8-like</fullName>
    </submittedName>
</protein>
<evidence type="ECO:0000256" key="3">
    <source>
        <dbReference type="ARBA" id="ARBA00022525"/>
    </source>
</evidence>
<evidence type="ECO:0000256" key="5">
    <source>
        <dbReference type="ARBA" id="ARBA00023157"/>
    </source>
</evidence>
<evidence type="ECO:0000256" key="4">
    <source>
        <dbReference type="ARBA" id="ARBA00023030"/>
    </source>
</evidence>
<accession>A0ABM1BH50</accession>
<keyword evidence="9" id="KW-1185">Reference proteome</keyword>
<dbReference type="PANTHER" id="PTHR11848:SF262">
    <property type="entry name" value="LD29161P"/>
    <property type="match status" value="1"/>
</dbReference>
<feature type="signal peptide" evidence="7">
    <location>
        <begin position="1"/>
        <end position="26"/>
    </location>
</feature>
<evidence type="ECO:0000256" key="7">
    <source>
        <dbReference type="SAM" id="SignalP"/>
    </source>
</evidence>
<dbReference type="Gene3D" id="2.10.90.10">
    <property type="entry name" value="Cystine-knot cytokines"/>
    <property type="match status" value="1"/>
</dbReference>
<dbReference type="PANTHER" id="PTHR11848">
    <property type="entry name" value="TGF-BETA FAMILY"/>
    <property type="match status" value="1"/>
</dbReference>
<dbReference type="SMART" id="SM00204">
    <property type="entry name" value="TGFB"/>
    <property type="match status" value="1"/>
</dbReference>
<dbReference type="Proteomes" id="UP000694941">
    <property type="component" value="Unplaced"/>
</dbReference>
<dbReference type="Gene3D" id="2.60.120.970">
    <property type="match status" value="1"/>
</dbReference>
<dbReference type="InterPro" id="IPR017948">
    <property type="entry name" value="TGFb_CS"/>
</dbReference>
<sequence length="421" mass="49123">MSPLKGRVRLNLAWMIILCVRFSCESSSIKELGQVKFHSSRRNIQSKNFVNFSSDHHLERNLILTGSDDKTVFHRDVYANCSICIRREVERFEHLEAIKTKILEKLGLKQPLNVSKKITLPQIPPIHEIRNEIEYINRSESNTDEEQEWDDETLPEKVIAFAEITSEGKDIITDLDYFLSFKFSEKLRNGYVSSAHLWLFLHVNETITGETWISLYKVKKESNMATYIKYRTKRIHTVKPRRRWVKINVRGLVTEWIFNPELNHGVMVYCFNHKGDSIPYTRPNHDIHYQMPFIEIKTNRRLLQRARRSFSFNCSPGSKETRCCRHPLTVDFAEMKWDFIIVPLRYQAYYCGGDCPPAFLPEHLHTVLAQHAAVDKSVEPLSQCCSASSLSPITIIYRDEAKNNYLRVLVEDMIVNSCSCS</sequence>
<dbReference type="RefSeq" id="XP_013781895.1">
    <property type="nucleotide sequence ID" value="XM_013926441.2"/>
</dbReference>
<evidence type="ECO:0000259" key="8">
    <source>
        <dbReference type="PROSITE" id="PS51362"/>
    </source>
</evidence>
<keyword evidence="5" id="KW-1015">Disulfide bond</keyword>
<dbReference type="Pfam" id="PF00688">
    <property type="entry name" value="TGFb_propeptide"/>
    <property type="match status" value="1"/>
</dbReference>
<evidence type="ECO:0000313" key="9">
    <source>
        <dbReference type="Proteomes" id="UP000694941"/>
    </source>
</evidence>
<dbReference type="InterPro" id="IPR001839">
    <property type="entry name" value="TGF-b_C"/>
</dbReference>
<dbReference type="CDD" id="cd13751">
    <property type="entry name" value="TGF_beta_GDF8_like"/>
    <property type="match status" value="1"/>
</dbReference>
<dbReference type="InterPro" id="IPR001111">
    <property type="entry name" value="TGF-b_propeptide"/>
</dbReference>